<dbReference type="Gramene" id="PGSC0003DMT400092317">
    <property type="protein sequence ID" value="PGSC0003DMT400092317"/>
    <property type="gene ID" value="PGSC0003DMG400041888"/>
</dbReference>
<evidence type="ECO:0000256" key="1">
    <source>
        <dbReference type="SAM" id="MobiDB-lite"/>
    </source>
</evidence>
<dbReference type="Proteomes" id="UP000011115">
    <property type="component" value="Unassembled WGS sequence"/>
</dbReference>
<reference evidence="2" key="2">
    <citation type="submission" date="2015-06" db="UniProtKB">
        <authorList>
            <consortium name="EnsemblPlants"/>
        </authorList>
    </citation>
    <scope>IDENTIFICATION</scope>
    <source>
        <strain evidence="2">DM1-3 516 R44</strain>
    </source>
</reference>
<protein>
    <submittedName>
        <fullName evidence="2">Uncharacterized protein</fullName>
    </submittedName>
</protein>
<name>M1DPK0_SOLTU</name>
<dbReference type="EnsemblPlants" id="PGSC0003DMT400092317">
    <property type="protein sequence ID" value="PGSC0003DMT400092317"/>
    <property type="gene ID" value="PGSC0003DMG400041888"/>
</dbReference>
<sequence length="80" mass="8397">MAKPKVAGRNVPPQKIRAQNFSLYDGRSNPPKKDKQEPPPGDKALGESGAIVPFVVTPGTDAQVQTDAPSTDAQIDGATK</sequence>
<feature type="region of interest" description="Disordered" evidence="1">
    <location>
        <begin position="1"/>
        <end position="80"/>
    </location>
</feature>
<keyword evidence="3" id="KW-1185">Reference proteome</keyword>
<dbReference type="InParanoid" id="M1DPK0"/>
<dbReference type="PaxDb" id="4113-PGSC0003DMT400092317"/>
<proteinExistence type="predicted"/>
<feature type="compositionally biased region" description="Polar residues" evidence="1">
    <location>
        <begin position="60"/>
        <end position="73"/>
    </location>
</feature>
<evidence type="ECO:0000313" key="2">
    <source>
        <dbReference type="EnsemblPlants" id="PGSC0003DMT400092317"/>
    </source>
</evidence>
<dbReference type="AlphaFoldDB" id="M1DPK0"/>
<accession>M1DPK0</accession>
<reference evidence="3" key="1">
    <citation type="journal article" date="2011" name="Nature">
        <title>Genome sequence and analysis of the tuber crop potato.</title>
        <authorList>
            <consortium name="The Potato Genome Sequencing Consortium"/>
        </authorList>
    </citation>
    <scope>NUCLEOTIDE SEQUENCE [LARGE SCALE GENOMIC DNA]</scope>
    <source>
        <strain evidence="3">cv. DM1-3 516 R44</strain>
    </source>
</reference>
<evidence type="ECO:0000313" key="3">
    <source>
        <dbReference type="Proteomes" id="UP000011115"/>
    </source>
</evidence>
<organism evidence="2 3">
    <name type="scientific">Solanum tuberosum</name>
    <name type="common">Potato</name>
    <dbReference type="NCBI Taxonomy" id="4113"/>
    <lineage>
        <taxon>Eukaryota</taxon>
        <taxon>Viridiplantae</taxon>
        <taxon>Streptophyta</taxon>
        <taxon>Embryophyta</taxon>
        <taxon>Tracheophyta</taxon>
        <taxon>Spermatophyta</taxon>
        <taxon>Magnoliopsida</taxon>
        <taxon>eudicotyledons</taxon>
        <taxon>Gunneridae</taxon>
        <taxon>Pentapetalae</taxon>
        <taxon>asterids</taxon>
        <taxon>lamiids</taxon>
        <taxon>Solanales</taxon>
        <taxon>Solanaceae</taxon>
        <taxon>Solanoideae</taxon>
        <taxon>Solaneae</taxon>
        <taxon>Solanum</taxon>
    </lineage>
</organism>
<dbReference type="HOGENOM" id="CLU_2594511_0_0_1"/>